<dbReference type="InterPro" id="IPR014001">
    <property type="entry name" value="Helicase_ATP-bd"/>
</dbReference>
<feature type="compositionally biased region" description="Basic and acidic residues" evidence="6">
    <location>
        <begin position="656"/>
        <end position="668"/>
    </location>
</feature>
<evidence type="ECO:0000259" key="8">
    <source>
        <dbReference type="PROSITE" id="PS51194"/>
    </source>
</evidence>
<dbReference type="PANTHER" id="PTHR47958">
    <property type="entry name" value="ATP-DEPENDENT RNA HELICASE DBP3"/>
    <property type="match status" value="1"/>
</dbReference>
<dbReference type="Pfam" id="PF00271">
    <property type="entry name" value="Helicase_C"/>
    <property type="match status" value="1"/>
</dbReference>
<dbReference type="SMART" id="SM00490">
    <property type="entry name" value="HELICc"/>
    <property type="match status" value="1"/>
</dbReference>
<keyword evidence="3" id="KW-0378">Hydrolase</keyword>
<dbReference type="Gene3D" id="3.40.50.300">
    <property type="entry name" value="P-loop containing nucleotide triphosphate hydrolases"/>
    <property type="match status" value="2"/>
</dbReference>
<evidence type="ECO:0000256" key="2">
    <source>
        <dbReference type="ARBA" id="ARBA00022741"/>
    </source>
</evidence>
<dbReference type="EC" id="3.6.4.13" evidence="1"/>
<evidence type="ECO:0000256" key="4">
    <source>
        <dbReference type="ARBA" id="ARBA00022806"/>
    </source>
</evidence>
<dbReference type="PROSITE" id="PS51194">
    <property type="entry name" value="HELICASE_CTER"/>
    <property type="match status" value="1"/>
</dbReference>
<feature type="region of interest" description="Disordered" evidence="6">
    <location>
        <begin position="643"/>
        <end position="677"/>
    </location>
</feature>
<comment type="caution">
    <text evidence="9">The sequence shown here is derived from an EMBL/GenBank/DDBJ whole genome shotgun (WGS) entry which is preliminary data.</text>
</comment>
<gene>
    <name evidence="9" type="ORF">KC19_3G195100</name>
</gene>
<organism evidence="9 10">
    <name type="scientific">Ceratodon purpureus</name>
    <name type="common">Fire moss</name>
    <name type="synonym">Dicranum purpureum</name>
    <dbReference type="NCBI Taxonomy" id="3225"/>
    <lineage>
        <taxon>Eukaryota</taxon>
        <taxon>Viridiplantae</taxon>
        <taxon>Streptophyta</taxon>
        <taxon>Embryophyta</taxon>
        <taxon>Bryophyta</taxon>
        <taxon>Bryophytina</taxon>
        <taxon>Bryopsida</taxon>
        <taxon>Dicranidae</taxon>
        <taxon>Pseudoditrichales</taxon>
        <taxon>Ditrichaceae</taxon>
        <taxon>Ceratodon</taxon>
    </lineage>
</organism>
<proteinExistence type="predicted"/>
<feature type="compositionally biased region" description="Basic and acidic residues" evidence="6">
    <location>
        <begin position="324"/>
        <end position="341"/>
    </location>
</feature>
<dbReference type="Pfam" id="PF00270">
    <property type="entry name" value="DEAD"/>
    <property type="match status" value="1"/>
</dbReference>
<evidence type="ECO:0000256" key="1">
    <source>
        <dbReference type="ARBA" id="ARBA00012552"/>
    </source>
</evidence>
<sequence>MATSVRPPRAVRTRAALTDVTNTSSVTVSRTRSVAKVAVEASKDEHVAIDLKKSSGKVASKPVRKAKEQVQLESKFGNVGSKSVAVKKNATLKPALTKIAVEELSSAEALVSSVVEQEQELVDFEASKRSSTRKLGASSKENLSEAEFKLKSTSTTRMRAEPTRSKKSRAIDNSEEASKDVEASPPSVQAVGVDNLTYLVQESESALKTTTVTENQGVKLGENLTEAGSKLKITAVTKRKTEPAKAKKTRAIGKPDEIGEASPSSVQVVGIENLDTCVLDQVRESGLATKTRALPQKRGVKPRENLTEADAGLKITNVTKRGTELAKAKKSRAIEKPEGVREASPSSVQAEGIENRDASQGQESSVALKTRTVAQKQGVKLSENLIEAESTVKITTVSKRRTEPAKAKKTQVIEKSKEIVEASSSLVGIEDLDASVSDEVLESGSVQKSRTNVKRGSVAVSSSKGRQAAGGLKVPSKPLQDDLEKMVAQIGDKNPHLQTPGAGSGPRTVDVIVGQSKGKKASGKIIANEDQTGASSLTRVTSASKYDSCAERPLKSTSVMKVTRGVSGDPAQTVRRNASRGARKAVNYSEDALEGQTVPSRKVTPVEHNYQLPPLVVCSDAEVTRIVRQTVRKRAQKDVEVVQVPGSDAMTSAEKNLQDSESDNRKSTSDVQSQTQAKLSVGEIQTVKRTVRKTVRKGRTKVTVADDIARDDVILIAEKDLHIPILSNLESCLEEEYERFKMENRMQKESAKLLIPSVVATPFERILIDSAKPLTRCSSLKESTSEITNSNENGEVESLSDVTHDAELTENVKVTPVPASLKSDLGVDTPTLNGSVEPVSCSATVETTTSSPLCRISSQRGQKRSWKENVEESIIASPVRTECTLPIAESVQTSSLKLDIDPIVERDDQDNDHVNDADSQMSVIEYEDLICADVVGRDSDDPLLKPIANFDEADIPARVKDCCKLLGKPSTIQSYSLPFLLAGRDLVAISNSTTEQILAYGVPILVHVMKKKRSYVRKRPSPIGLVLASSDELSQKITDVLENSFRPLRVKIGRASSESTSEIKPGVAILVATPSCLQQMLEDGSCSLALVSFIVLDGADCMVQSGMDASLRDIFDQAPAYRQTGVFSSTLEPETEQVVNALVSETDLVKIQIKNPILVPEQIDDGRAVTQIVEVLEDSDRDARLTALLRTFQKGKKNRVLVYVLYKEEALHVEGLLQQRGWKVAAVHGGIFEADRNKAVVSFQKGSSSVLVATDVAARGLVIPNVDYIINYSFPYTFEDYECRLRQTGQTGRKGIMHTFFMPGNQARAKELVEVLREAEQDVPENLVKLTSPAQKKPRIEY</sequence>
<protein>
    <recommendedName>
        <fullName evidence="1">RNA helicase</fullName>
        <ecNumber evidence="1">3.6.4.13</ecNumber>
    </recommendedName>
</protein>
<keyword evidence="10" id="KW-1185">Reference proteome</keyword>
<dbReference type="InterPro" id="IPR001650">
    <property type="entry name" value="Helicase_C-like"/>
</dbReference>
<dbReference type="GO" id="GO:0005524">
    <property type="term" value="F:ATP binding"/>
    <property type="evidence" value="ECO:0007669"/>
    <property type="project" value="UniProtKB-KW"/>
</dbReference>
<evidence type="ECO:0000313" key="10">
    <source>
        <dbReference type="Proteomes" id="UP000822688"/>
    </source>
</evidence>
<dbReference type="PROSITE" id="PS51192">
    <property type="entry name" value="HELICASE_ATP_BIND_1"/>
    <property type="match status" value="1"/>
</dbReference>
<dbReference type="SMART" id="SM00487">
    <property type="entry name" value="DEXDc"/>
    <property type="match status" value="1"/>
</dbReference>
<evidence type="ECO:0000259" key="7">
    <source>
        <dbReference type="PROSITE" id="PS51192"/>
    </source>
</evidence>
<evidence type="ECO:0000256" key="5">
    <source>
        <dbReference type="ARBA" id="ARBA00022840"/>
    </source>
</evidence>
<keyword evidence="5" id="KW-0067">ATP-binding</keyword>
<feature type="region of interest" description="Disordered" evidence="6">
    <location>
        <begin position="324"/>
        <end position="366"/>
    </location>
</feature>
<dbReference type="Proteomes" id="UP000822688">
    <property type="component" value="Chromosome 3"/>
</dbReference>
<dbReference type="SUPFAM" id="SSF52540">
    <property type="entry name" value="P-loop containing nucleoside triphosphate hydrolases"/>
    <property type="match status" value="1"/>
</dbReference>
<feature type="compositionally biased region" description="Basic and acidic residues" evidence="6">
    <location>
        <begin position="158"/>
        <end position="182"/>
    </location>
</feature>
<feature type="domain" description="Helicase C-terminal" evidence="8">
    <location>
        <begin position="1168"/>
        <end position="1331"/>
    </location>
</feature>
<dbReference type="GO" id="GO:0003724">
    <property type="term" value="F:RNA helicase activity"/>
    <property type="evidence" value="ECO:0007669"/>
    <property type="project" value="UniProtKB-EC"/>
</dbReference>
<dbReference type="InterPro" id="IPR011545">
    <property type="entry name" value="DEAD/DEAH_box_helicase_dom"/>
</dbReference>
<dbReference type="EMBL" id="CM026423">
    <property type="protein sequence ID" value="KAG0584236.1"/>
    <property type="molecule type" value="Genomic_DNA"/>
</dbReference>
<accession>A0A8T0IN21</accession>
<feature type="region of interest" description="Disordered" evidence="6">
    <location>
        <begin position="567"/>
        <end position="593"/>
    </location>
</feature>
<evidence type="ECO:0000256" key="6">
    <source>
        <dbReference type="SAM" id="MobiDB-lite"/>
    </source>
</evidence>
<dbReference type="GO" id="GO:0003676">
    <property type="term" value="F:nucleic acid binding"/>
    <property type="evidence" value="ECO:0007669"/>
    <property type="project" value="InterPro"/>
</dbReference>
<feature type="region of interest" description="Disordered" evidence="6">
    <location>
        <begin position="125"/>
        <end position="186"/>
    </location>
</feature>
<dbReference type="CDD" id="cd18787">
    <property type="entry name" value="SF2_C_DEAD"/>
    <property type="match status" value="1"/>
</dbReference>
<keyword evidence="4" id="KW-0347">Helicase</keyword>
<dbReference type="GO" id="GO:0016787">
    <property type="term" value="F:hydrolase activity"/>
    <property type="evidence" value="ECO:0007669"/>
    <property type="project" value="UniProtKB-KW"/>
</dbReference>
<name>A0A8T0IN21_CERPU</name>
<feature type="domain" description="Helicase ATP-binding" evidence="7">
    <location>
        <begin position="977"/>
        <end position="1149"/>
    </location>
</feature>
<evidence type="ECO:0000313" key="9">
    <source>
        <dbReference type="EMBL" id="KAG0584236.1"/>
    </source>
</evidence>
<evidence type="ECO:0000256" key="3">
    <source>
        <dbReference type="ARBA" id="ARBA00022801"/>
    </source>
</evidence>
<feature type="region of interest" description="Disordered" evidence="6">
    <location>
        <begin position="242"/>
        <end position="261"/>
    </location>
</feature>
<keyword evidence="2" id="KW-0547">Nucleotide-binding</keyword>
<dbReference type="InterPro" id="IPR027417">
    <property type="entry name" value="P-loop_NTPase"/>
</dbReference>
<reference evidence="9" key="1">
    <citation type="submission" date="2020-06" db="EMBL/GenBank/DDBJ databases">
        <title>WGS assembly of Ceratodon purpureus strain R40.</title>
        <authorList>
            <person name="Carey S.B."/>
            <person name="Jenkins J."/>
            <person name="Shu S."/>
            <person name="Lovell J.T."/>
            <person name="Sreedasyam A."/>
            <person name="Maumus F."/>
            <person name="Tiley G.P."/>
            <person name="Fernandez-Pozo N."/>
            <person name="Barry K."/>
            <person name="Chen C."/>
            <person name="Wang M."/>
            <person name="Lipzen A."/>
            <person name="Daum C."/>
            <person name="Saski C.A."/>
            <person name="Payton A.C."/>
            <person name="Mcbreen J.C."/>
            <person name="Conrad R.E."/>
            <person name="Kollar L.M."/>
            <person name="Olsson S."/>
            <person name="Huttunen S."/>
            <person name="Landis J.B."/>
            <person name="Wickett N.J."/>
            <person name="Johnson M.G."/>
            <person name="Rensing S.A."/>
            <person name="Grimwood J."/>
            <person name="Schmutz J."/>
            <person name="Mcdaniel S.F."/>
        </authorList>
    </citation>
    <scope>NUCLEOTIDE SEQUENCE</scope>
    <source>
        <strain evidence="9">R40</strain>
    </source>
</reference>